<feature type="domain" description="Major facilitator superfamily (MFS) profile" evidence="9">
    <location>
        <begin position="43"/>
        <end position="523"/>
    </location>
</feature>
<organism evidence="10 11">
    <name type="scientific">Nesterenkonia flava</name>
    <dbReference type="NCBI Taxonomy" id="469799"/>
    <lineage>
        <taxon>Bacteria</taxon>
        <taxon>Bacillati</taxon>
        <taxon>Actinomycetota</taxon>
        <taxon>Actinomycetes</taxon>
        <taxon>Micrococcales</taxon>
        <taxon>Micrococcaceae</taxon>
        <taxon>Nesterenkonia</taxon>
    </lineage>
</organism>
<dbReference type="InterPro" id="IPR020846">
    <property type="entry name" value="MFS_dom"/>
</dbReference>
<feature type="transmembrane region" description="Helical" evidence="8">
    <location>
        <begin position="231"/>
        <end position="251"/>
    </location>
</feature>
<dbReference type="PANTHER" id="PTHR23501">
    <property type="entry name" value="MAJOR FACILITATOR SUPERFAMILY"/>
    <property type="match status" value="1"/>
</dbReference>
<dbReference type="SUPFAM" id="SSF103473">
    <property type="entry name" value="MFS general substrate transporter"/>
    <property type="match status" value="2"/>
</dbReference>
<dbReference type="EMBL" id="JAVKGT010000010">
    <property type="protein sequence ID" value="MDR5711559.1"/>
    <property type="molecule type" value="Genomic_DNA"/>
</dbReference>
<evidence type="ECO:0000313" key="11">
    <source>
        <dbReference type="Proteomes" id="UP001260872"/>
    </source>
</evidence>
<dbReference type="Pfam" id="PF07690">
    <property type="entry name" value="MFS_1"/>
    <property type="match status" value="1"/>
</dbReference>
<accession>A0ABU1FSE8</accession>
<dbReference type="InterPro" id="IPR004638">
    <property type="entry name" value="EmrB-like"/>
</dbReference>
<keyword evidence="11" id="KW-1185">Reference proteome</keyword>
<dbReference type="InterPro" id="IPR036259">
    <property type="entry name" value="MFS_trans_sf"/>
</dbReference>
<keyword evidence="6 8" id="KW-0472">Membrane</keyword>
<feature type="transmembrane region" description="Helical" evidence="8">
    <location>
        <begin position="77"/>
        <end position="96"/>
    </location>
</feature>
<feature type="region of interest" description="Disordered" evidence="7">
    <location>
        <begin position="1"/>
        <end position="35"/>
    </location>
</feature>
<feature type="transmembrane region" description="Helical" evidence="8">
    <location>
        <begin position="500"/>
        <end position="518"/>
    </location>
</feature>
<sequence>MTSRDARSDSRTRDDAGGLAPSISEPASTPEDQPAQGHRLGLIFSALILTMLMASLSQTVLATALPTIVGELSGVEHMAWVITAFILASTVTMPAYGKLGDMFGRKPLFLIAIALFVVGSAVGGAAQEMPQLIAARVVQGLGGGGLMILSQATIADVVPARERGRYMGVMGGVFAFSSIAGPLLGGWLTDGPGWRWTLWLNVPLGLLCLVGVAVLLRLPARPPRDRGRIDVWGMLLLAIATTAVVLIATWGGAEYAWVSPLILGLIAAALVAGGLFVWVQSRVSEPIMPLLLFRNRNFVLTLVAGLITGVAMFGALGYMPTYLQMVTGYSPAQAGLLMIPMMGALLVASIVVGRRVAITGRYKTIMVAGTVITALGLGLLSTVNADSPIVLECLYLGVLGLGLGCSMQLLTLVAQNSFSWRLVGTATAGQNYFRQVGATLGSAVVGALFASRLRDLLAGNLGGSSGTADMNSLTPEAVRQLPEPLHTLVVEGYNEALMPLFLWMVPLVLAATVLLLFVQEKPLATTIDQD</sequence>
<feature type="transmembrane region" description="Helical" evidence="8">
    <location>
        <begin position="196"/>
        <end position="219"/>
    </location>
</feature>
<feature type="transmembrane region" description="Helical" evidence="8">
    <location>
        <begin position="166"/>
        <end position="184"/>
    </location>
</feature>
<feature type="transmembrane region" description="Helical" evidence="8">
    <location>
        <begin position="432"/>
        <end position="451"/>
    </location>
</feature>
<proteinExistence type="predicted"/>
<keyword evidence="5 8" id="KW-1133">Transmembrane helix</keyword>
<dbReference type="CDD" id="cd17502">
    <property type="entry name" value="MFS_Azr1_MDR_like"/>
    <property type="match status" value="1"/>
</dbReference>
<evidence type="ECO:0000256" key="2">
    <source>
        <dbReference type="ARBA" id="ARBA00022448"/>
    </source>
</evidence>
<gene>
    <name evidence="10" type="ORF">RH857_05345</name>
</gene>
<dbReference type="PANTHER" id="PTHR23501:SF197">
    <property type="entry name" value="COMD"/>
    <property type="match status" value="1"/>
</dbReference>
<feature type="compositionally biased region" description="Basic and acidic residues" evidence="7">
    <location>
        <begin position="1"/>
        <end position="16"/>
    </location>
</feature>
<keyword evidence="2" id="KW-0813">Transport</keyword>
<dbReference type="RefSeq" id="WP_310536942.1">
    <property type="nucleotide sequence ID" value="NZ_BAAAOC010000020.1"/>
</dbReference>
<dbReference type="PRINTS" id="PR01036">
    <property type="entry name" value="TCRTETB"/>
</dbReference>
<evidence type="ECO:0000256" key="6">
    <source>
        <dbReference type="ARBA" id="ARBA00023136"/>
    </source>
</evidence>
<comment type="caution">
    <text evidence="10">The sequence shown here is derived from an EMBL/GenBank/DDBJ whole genome shotgun (WGS) entry which is preliminary data.</text>
</comment>
<feature type="transmembrane region" description="Helical" evidence="8">
    <location>
        <begin position="298"/>
        <end position="319"/>
    </location>
</feature>
<feature type="transmembrane region" description="Helical" evidence="8">
    <location>
        <begin position="257"/>
        <end position="278"/>
    </location>
</feature>
<evidence type="ECO:0000313" key="10">
    <source>
        <dbReference type="EMBL" id="MDR5711559.1"/>
    </source>
</evidence>
<comment type="subcellular location">
    <subcellularLocation>
        <location evidence="1">Cell membrane</location>
        <topology evidence="1">Multi-pass membrane protein</topology>
    </subcellularLocation>
</comment>
<feature type="transmembrane region" description="Helical" evidence="8">
    <location>
        <begin position="40"/>
        <end position="65"/>
    </location>
</feature>
<evidence type="ECO:0000256" key="8">
    <source>
        <dbReference type="SAM" id="Phobius"/>
    </source>
</evidence>
<feature type="transmembrane region" description="Helical" evidence="8">
    <location>
        <begin position="364"/>
        <end position="383"/>
    </location>
</feature>
<keyword evidence="3" id="KW-1003">Cell membrane</keyword>
<keyword evidence="4 8" id="KW-0812">Transmembrane</keyword>
<dbReference type="Proteomes" id="UP001260872">
    <property type="component" value="Unassembled WGS sequence"/>
</dbReference>
<evidence type="ECO:0000256" key="4">
    <source>
        <dbReference type="ARBA" id="ARBA00022692"/>
    </source>
</evidence>
<protein>
    <submittedName>
        <fullName evidence="10">MDR family MFS transporter</fullName>
    </submittedName>
</protein>
<dbReference type="Gene3D" id="1.20.1250.20">
    <property type="entry name" value="MFS general substrate transporter like domains"/>
    <property type="match status" value="1"/>
</dbReference>
<evidence type="ECO:0000259" key="9">
    <source>
        <dbReference type="PROSITE" id="PS50850"/>
    </source>
</evidence>
<evidence type="ECO:0000256" key="3">
    <source>
        <dbReference type="ARBA" id="ARBA00022475"/>
    </source>
</evidence>
<feature type="transmembrane region" description="Helical" evidence="8">
    <location>
        <begin position="331"/>
        <end position="352"/>
    </location>
</feature>
<evidence type="ECO:0000256" key="5">
    <source>
        <dbReference type="ARBA" id="ARBA00022989"/>
    </source>
</evidence>
<feature type="transmembrane region" description="Helical" evidence="8">
    <location>
        <begin position="108"/>
        <end position="127"/>
    </location>
</feature>
<dbReference type="Gene3D" id="1.20.1720.10">
    <property type="entry name" value="Multidrug resistance protein D"/>
    <property type="match status" value="1"/>
</dbReference>
<feature type="transmembrane region" description="Helical" evidence="8">
    <location>
        <begin position="389"/>
        <end position="412"/>
    </location>
</feature>
<name>A0ABU1FSE8_9MICC</name>
<evidence type="ECO:0000256" key="7">
    <source>
        <dbReference type="SAM" id="MobiDB-lite"/>
    </source>
</evidence>
<dbReference type="NCBIfam" id="TIGR00711">
    <property type="entry name" value="efflux_EmrB"/>
    <property type="match status" value="1"/>
</dbReference>
<dbReference type="InterPro" id="IPR011701">
    <property type="entry name" value="MFS"/>
</dbReference>
<evidence type="ECO:0000256" key="1">
    <source>
        <dbReference type="ARBA" id="ARBA00004651"/>
    </source>
</evidence>
<dbReference type="PROSITE" id="PS50850">
    <property type="entry name" value="MFS"/>
    <property type="match status" value="1"/>
</dbReference>
<reference evidence="11" key="1">
    <citation type="submission" date="2023-07" db="EMBL/GenBank/DDBJ databases">
        <title>Description of three actinobacteria isolated from air of manufacturing shop in a pharmaceutical factory.</title>
        <authorList>
            <person name="Zhang D.-F."/>
        </authorList>
    </citation>
    <scope>NUCLEOTIDE SEQUENCE [LARGE SCALE GENOMIC DNA]</scope>
    <source>
        <strain evidence="11">CCTCC AB 207010</strain>
    </source>
</reference>
<feature type="transmembrane region" description="Helical" evidence="8">
    <location>
        <begin position="133"/>
        <end position="154"/>
    </location>
</feature>